<evidence type="ECO:0000256" key="2">
    <source>
        <dbReference type="ARBA" id="ARBA00011738"/>
    </source>
</evidence>
<feature type="domain" description="Beta-mannosidase Ig-fold" evidence="11">
    <location>
        <begin position="766"/>
        <end position="847"/>
    </location>
</feature>
<dbReference type="EMBL" id="JAHQCS010000107">
    <property type="protein sequence ID" value="MBU9712744.1"/>
    <property type="molecule type" value="Genomic_DNA"/>
</dbReference>
<evidence type="ECO:0000256" key="8">
    <source>
        <dbReference type="ARBA" id="ARBA00041069"/>
    </source>
</evidence>
<keyword evidence="5" id="KW-0325">Glycoprotein</keyword>
<comment type="similarity">
    <text evidence="7">Belongs to the glycosyl hydrolase 2 family. Beta-mannosidase B subfamily.</text>
</comment>
<evidence type="ECO:0000256" key="9">
    <source>
        <dbReference type="ARBA" id="ARBA00041614"/>
    </source>
</evidence>
<evidence type="ECO:0000256" key="7">
    <source>
        <dbReference type="ARBA" id="ARBA00038429"/>
    </source>
</evidence>
<dbReference type="InterPro" id="IPR006102">
    <property type="entry name" value="Ig-like_GH2"/>
</dbReference>
<dbReference type="Pfam" id="PF22666">
    <property type="entry name" value="Glyco_hydro_2_N2"/>
    <property type="match status" value="1"/>
</dbReference>
<feature type="domain" description="Glycoside hydrolase family 2 immunoglobulin-like beta-sandwich" evidence="10">
    <location>
        <begin position="190"/>
        <end position="294"/>
    </location>
</feature>
<evidence type="ECO:0000259" key="11">
    <source>
        <dbReference type="Pfam" id="PF17753"/>
    </source>
</evidence>
<sequence>MMKVDLNGSWKMKKVQDKEWIEATVPGSVLWDLLAAEKIPDPFYRDNEDFVKEWTKFDYQYEREFHVDSKLMACDRIVLSTKGLDTLADLFINGESIITTDNMHRSYEVDIKPNVQEGSNTIAVTFFSPTNYTKKLLKEFPDVWNTLNGPMPGISQIRKAHYMFGWDWGPQLPDMGIWRDIAVEGYENGRLEDIYITQHHKDGEVTLMIDVKVSHFGDRDTPLEGEVHLTDPSGKKQVVGIPTVHGKEQVEIQVENPQLWWPNGYGKQPLYEVEVLLKYDDTVIDCKEMKIGLRTIEVNREKDEWGEAFEFVVNGVDLFAMGANYIPEDNLLTRKSGYTTENLIQDCVDANFNCIRVWGGGIYPSDHFYDLCDEYGLIVWQDFMFACATYQLTDEFKETVKEEAVDNIRRLRHHASLGLWCGNNEMEEAWEGWDFPKPDYLREDYLELFEKILPEIVKREDPNTFYWPASPSSGGGFDDPNDPNRGDVHYWQVWHGKKPFTEYRNFYFRFCSEFGFESLPSMKTIEEFTVPEDRNLFSHVMEKHQKNEAGNGLILHYLSQYLKYPEDFESLVYASQVLQAEAIKYGVEHWRRHRGRCMGSTYWQMNDCWPVSSWSSVDYYGRWKALHYAAKKFYAPVLLSCEEEGTEASLTLTNDTRDLVVGDVHWQLCSHDGTVLSRGSQEVEVEALSAKKIVEMDFTKDLKRQWDSDKDEVEVHSYAGTDGSVEFDNGSALRKTYLHFYFEQDGNILSEGTTLFVPPKHFDWLDPKISVNVEELEDQFVVRLTSSAFVKFVFLDLTEADCKFNNNYFDLVPHREFVVSIWKESLSKKEYSLADLKRQLKIQTVYDLEVKRN</sequence>
<evidence type="ECO:0000259" key="12">
    <source>
        <dbReference type="Pfam" id="PF17786"/>
    </source>
</evidence>
<dbReference type="InterPro" id="IPR041447">
    <property type="entry name" value="Mannosidase_ig"/>
</dbReference>
<organism evidence="14 15">
    <name type="scientific">Evansella tamaricis</name>
    <dbReference type="NCBI Taxonomy" id="2069301"/>
    <lineage>
        <taxon>Bacteria</taxon>
        <taxon>Bacillati</taxon>
        <taxon>Bacillota</taxon>
        <taxon>Bacilli</taxon>
        <taxon>Bacillales</taxon>
        <taxon>Bacillaceae</taxon>
        <taxon>Evansella</taxon>
    </lineage>
</organism>
<dbReference type="PANTHER" id="PTHR43730:SF1">
    <property type="entry name" value="BETA-MANNOSIDASE"/>
    <property type="match status" value="1"/>
</dbReference>
<keyword evidence="6" id="KW-0326">Glycosidase</keyword>
<dbReference type="InterPro" id="IPR050887">
    <property type="entry name" value="Beta-mannosidase_GH2"/>
</dbReference>
<name>A0ABS6JGD7_9BACI</name>
<proteinExistence type="inferred from homology"/>
<evidence type="ECO:0000256" key="1">
    <source>
        <dbReference type="ARBA" id="ARBA00004613"/>
    </source>
</evidence>
<comment type="subunit">
    <text evidence="2">Homodimer.</text>
</comment>
<keyword evidence="4 14" id="KW-0378">Hydrolase</keyword>
<evidence type="ECO:0000259" key="10">
    <source>
        <dbReference type="Pfam" id="PF00703"/>
    </source>
</evidence>
<reference evidence="14 15" key="1">
    <citation type="submission" date="2021-06" db="EMBL/GenBank/DDBJ databases">
        <title>Bacillus sp. RD4P76, an endophyte from a halophyte.</title>
        <authorList>
            <person name="Sun J.-Q."/>
        </authorList>
    </citation>
    <scope>NUCLEOTIDE SEQUENCE [LARGE SCALE GENOMIC DNA]</scope>
    <source>
        <strain evidence="14 15">CGMCC 1.15917</strain>
    </source>
</reference>
<dbReference type="PANTHER" id="PTHR43730">
    <property type="entry name" value="BETA-MANNOSIDASE"/>
    <property type="match status" value="1"/>
</dbReference>
<keyword evidence="3" id="KW-0964">Secreted</keyword>
<evidence type="ECO:0000313" key="15">
    <source>
        <dbReference type="Proteomes" id="UP000784880"/>
    </source>
</evidence>
<protein>
    <recommendedName>
        <fullName evidence="8">Beta-mannosidase B</fullName>
    </recommendedName>
    <alternativeName>
        <fullName evidence="9">Mannanase B</fullName>
    </alternativeName>
</protein>
<keyword evidence="15" id="KW-1185">Reference proteome</keyword>
<dbReference type="Pfam" id="PF17753">
    <property type="entry name" value="Ig_mannosidase"/>
    <property type="match status" value="1"/>
</dbReference>
<comment type="subcellular location">
    <subcellularLocation>
        <location evidence="1">Secreted</location>
    </subcellularLocation>
</comment>
<evidence type="ECO:0000313" key="14">
    <source>
        <dbReference type="EMBL" id="MBU9712744.1"/>
    </source>
</evidence>
<dbReference type="Pfam" id="PF00703">
    <property type="entry name" value="Glyco_hydro_2"/>
    <property type="match status" value="1"/>
</dbReference>
<gene>
    <name evidence="14" type="ORF">KS419_13415</name>
</gene>
<dbReference type="InterPro" id="IPR041625">
    <property type="entry name" value="Beta-mannosidase_Ig"/>
</dbReference>
<evidence type="ECO:0000256" key="6">
    <source>
        <dbReference type="ARBA" id="ARBA00023295"/>
    </source>
</evidence>
<evidence type="ECO:0000256" key="5">
    <source>
        <dbReference type="ARBA" id="ARBA00023180"/>
    </source>
</evidence>
<comment type="caution">
    <text evidence="14">The sequence shown here is derived from an EMBL/GenBank/DDBJ whole genome shotgun (WGS) entry which is preliminary data.</text>
</comment>
<feature type="domain" description="Mannosidase Ig/CBM-like" evidence="12">
    <location>
        <begin position="647"/>
        <end position="761"/>
    </location>
</feature>
<dbReference type="RefSeq" id="WP_217066917.1">
    <property type="nucleotide sequence ID" value="NZ_JAHQCS010000107.1"/>
</dbReference>
<dbReference type="Pfam" id="PF17786">
    <property type="entry name" value="Mannosidase_ig"/>
    <property type="match status" value="1"/>
</dbReference>
<dbReference type="Proteomes" id="UP000784880">
    <property type="component" value="Unassembled WGS sequence"/>
</dbReference>
<evidence type="ECO:0000256" key="4">
    <source>
        <dbReference type="ARBA" id="ARBA00022801"/>
    </source>
</evidence>
<evidence type="ECO:0000259" key="13">
    <source>
        <dbReference type="Pfam" id="PF22666"/>
    </source>
</evidence>
<feature type="domain" description="Beta-mannosidase-like galactose-binding" evidence="13">
    <location>
        <begin position="10"/>
        <end position="179"/>
    </location>
</feature>
<accession>A0ABS6JGD7</accession>
<dbReference type="InterPro" id="IPR054593">
    <property type="entry name" value="Beta-mannosidase-like_N2"/>
</dbReference>
<evidence type="ECO:0000256" key="3">
    <source>
        <dbReference type="ARBA" id="ARBA00022525"/>
    </source>
</evidence>
<dbReference type="GO" id="GO:0016787">
    <property type="term" value="F:hydrolase activity"/>
    <property type="evidence" value="ECO:0007669"/>
    <property type="project" value="UniProtKB-KW"/>
</dbReference>